<evidence type="ECO:0000256" key="1">
    <source>
        <dbReference type="SAM" id="MobiDB-lite"/>
    </source>
</evidence>
<accession>A0AAD7NC24</accession>
<dbReference type="AlphaFoldDB" id="A0AAD7NC24"/>
<name>A0AAD7NC24_9AGAR</name>
<dbReference type="Proteomes" id="UP001215598">
    <property type="component" value="Unassembled WGS sequence"/>
</dbReference>
<dbReference type="EMBL" id="JARKIB010000052">
    <property type="protein sequence ID" value="KAJ7754497.1"/>
    <property type="molecule type" value="Genomic_DNA"/>
</dbReference>
<protein>
    <submittedName>
        <fullName evidence="2">Uncharacterized protein</fullName>
    </submittedName>
</protein>
<sequence length="425" mass="46495">MRRLRDSPALLALQQFSTSRFLLSIVPLNKLPLTDTDVRFITLAAKLKSVSEACPRLVRLQAGQSYSDNYAVELATALHKALTRVAIAFAGTKDDGDEPVPCFSRTAFTKLSTQEAKTEFFSQRDTIITIARVVADFVTNSRLLPVLLEMISSRGPLPLVDAKAQTTSSNDEEDEDDEDEDDQDFSSLSRPARMLNEIRVPFLHFSGASQLLAAAKNGLLNGLVITPDEAETPPPNTEMLPWPTLVKTIYKDDEARAAEIIDRLNTRVWSARRDGTGTEVVVLFKDVSAQSSTFFTGTEHAQAIMAAKVVAGAESYTNLSPEIGTSKTSCPVCHVLLKLCAGKEAGNFLITGVHKMLTACALPASLSNEIIEKMIATFLPLLESRLDRLPPAGHTKEKSSDSDPRIYGLREMDLELYATFSALKS</sequence>
<proteinExistence type="predicted"/>
<evidence type="ECO:0000313" key="2">
    <source>
        <dbReference type="EMBL" id="KAJ7754497.1"/>
    </source>
</evidence>
<feature type="compositionally biased region" description="Acidic residues" evidence="1">
    <location>
        <begin position="170"/>
        <end position="184"/>
    </location>
</feature>
<evidence type="ECO:0000313" key="3">
    <source>
        <dbReference type="Proteomes" id="UP001215598"/>
    </source>
</evidence>
<comment type="caution">
    <text evidence="2">The sequence shown here is derived from an EMBL/GenBank/DDBJ whole genome shotgun (WGS) entry which is preliminary data.</text>
</comment>
<keyword evidence="3" id="KW-1185">Reference proteome</keyword>
<reference evidence="2" key="1">
    <citation type="submission" date="2023-03" db="EMBL/GenBank/DDBJ databases">
        <title>Massive genome expansion in bonnet fungi (Mycena s.s.) driven by repeated elements and novel gene families across ecological guilds.</title>
        <authorList>
            <consortium name="Lawrence Berkeley National Laboratory"/>
            <person name="Harder C.B."/>
            <person name="Miyauchi S."/>
            <person name="Viragh M."/>
            <person name="Kuo A."/>
            <person name="Thoen E."/>
            <person name="Andreopoulos B."/>
            <person name="Lu D."/>
            <person name="Skrede I."/>
            <person name="Drula E."/>
            <person name="Henrissat B."/>
            <person name="Morin E."/>
            <person name="Kohler A."/>
            <person name="Barry K."/>
            <person name="LaButti K."/>
            <person name="Morin E."/>
            <person name="Salamov A."/>
            <person name="Lipzen A."/>
            <person name="Mereny Z."/>
            <person name="Hegedus B."/>
            <person name="Baldrian P."/>
            <person name="Stursova M."/>
            <person name="Weitz H."/>
            <person name="Taylor A."/>
            <person name="Grigoriev I.V."/>
            <person name="Nagy L.G."/>
            <person name="Martin F."/>
            <person name="Kauserud H."/>
        </authorList>
    </citation>
    <scope>NUCLEOTIDE SEQUENCE</scope>
    <source>
        <strain evidence="2">CBHHK182m</strain>
    </source>
</reference>
<feature type="region of interest" description="Disordered" evidence="1">
    <location>
        <begin position="159"/>
        <end position="190"/>
    </location>
</feature>
<gene>
    <name evidence="2" type="ORF">B0H16DRAFT_746457</name>
</gene>
<organism evidence="2 3">
    <name type="scientific">Mycena metata</name>
    <dbReference type="NCBI Taxonomy" id="1033252"/>
    <lineage>
        <taxon>Eukaryota</taxon>
        <taxon>Fungi</taxon>
        <taxon>Dikarya</taxon>
        <taxon>Basidiomycota</taxon>
        <taxon>Agaricomycotina</taxon>
        <taxon>Agaricomycetes</taxon>
        <taxon>Agaricomycetidae</taxon>
        <taxon>Agaricales</taxon>
        <taxon>Marasmiineae</taxon>
        <taxon>Mycenaceae</taxon>
        <taxon>Mycena</taxon>
    </lineage>
</organism>